<keyword evidence="4" id="KW-1185">Reference proteome</keyword>
<organism evidence="3 4">
    <name type="scientific">Hermetia illucens</name>
    <name type="common">Black soldier fly</name>
    <dbReference type="NCBI Taxonomy" id="343691"/>
    <lineage>
        <taxon>Eukaryota</taxon>
        <taxon>Metazoa</taxon>
        <taxon>Ecdysozoa</taxon>
        <taxon>Arthropoda</taxon>
        <taxon>Hexapoda</taxon>
        <taxon>Insecta</taxon>
        <taxon>Pterygota</taxon>
        <taxon>Neoptera</taxon>
        <taxon>Endopterygota</taxon>
        <taxon>Diptera</taxon>
        <taxon>Brachycera</taxon>
        <taxon>Stratiomyomorpha</taxon>
        <taxon>Stratiomyidae</taxon>
        <taxon>Hermetiinae</taxon>
        <taxon>Hermetia</taxon>
    </lineage>
</organism>
<evidence type="ECO:0000313" key="4">
    <source>
        <dbReference type="Proteomes" id="UP000594454"/>
    </source>
</evidence>
<evidence type="ECO:0000256" key="2">
    <source>
        <dbReference type="SAM" id="SignalP"/>
    </source>
</evidence>
<reference evidence="3 4" key="1">
    <citation type="submission" date="2020-11" db="EMBL/GenBank/DDBJ databases">
        <authorList>
            <person name="Wallbank WR R."/>
            <person name="Pardo Diaz C."/>
            <person name="Kozak K."/>
            <person name="Martin S."/>
            <person name="Jiggins C."/>
            <person name="Moest M."/>
            <person name="Warren A I."/>
            <person name="Generalovic N T."/>
            <person name="Byers J.R.P. K."/>
            <person name="Montejo-Kovacevich G."/>
            <person name="Yen C E."/>
        </authorList>
    </citation>
    <scope>NUCLEOTIDE SEQUENCE [LARGE SCALE GENOMIC DNA]</scope>
</reference>
<evidence type="ECO:0000313" key="3">
    <source>
        <dbReference type="EMBL" id="CAD7084210.1"/>
    </source>
</evidence>
<feature type="transmembrane region" description="Helical" evidence="1">
    <location>
        <begin position="195"/>
        <end position="219"/>
    </location>
</feature>
<dbReference type="EMBL" id="LR899011">
    <property type="protein sequence ID" value="CAD7084210.1"/>
    <property type="molecule type" value="Genomic_DNA"/>
</dbReference>
<keyword evidence="1" id="KW-0472">Membrane</keyword>
<accession>A0A7R8YVW3</accession>
<sequence>MEQKNSLLIGSFLIIAIGRVSLANRRDDHYCRSSNFVQNMASKRAPVYGQRRIPPSWITFKQEFERMRKEDIVYVNLTSRFTTRKCCEGYKEVGTLYGFPKCVSVCVNGEWNPTAKVCDCKRYYGGKFCDKDCRLGECVERPLDYYKVEEVDKEDIRRHLLPNKAKTSKKITGLPKSEDIALTFDNKLGYQNRTLIGIFFAVASLLLYLFGVAMIWMSAEKRNQQPVNRKVQC</sequence>
<gene>
    <name evidence="3" type="ORF">HERILL_LOCUS7117</name>
</gene>
<dbReference type="InParanoid" id="A0A7R8YVW3"/>
<dbReference type="Proteomes" id="UP000594454">
    <property type="component" value="Chromosome 3"/>
</dbReference>
<feature type="chain" id="PRO_5031386093" evidence="2">
    <location>
        <begin position="24"/>
        <end position="233"/>
    </location>
</feature>
<keyword evidence="1" id="KW-0812">Transmembrane</keyword>
<evidence type="ECO:0000256" key="1">
    <source>
        <dbReference type="SAM" id="Phobius"/>
    </source>
</evidence>
<keyword evidence="2" id="KW-0732">Signal</keyword>
<protein>
    <submittedName>
        <fullName evidence="3">Uncharacterized protein</fullName>
    </submittedName>
</protein>
<keyword evidence="1" id="KW-1133">Transmembrane helix</keyword>
<dbReference type="AlphaFoldDB" id="A0A7R8YVW3"/>
<name>A0A7R8YVW3_HERIL</name>
<proteinExistence type="predicted"/>
<feature type="signal peptide" evidence="2">
    <location>
        <begin position="1"/>
        <end position="23"/>
    </location>
</feature>